<dbReference type="EMBL" id="UOEI01000320">
    <property type="protein sequence ID" value="VAW02106.1"/>
    <property type="molecule type" value="Genomic_DNA"/>
</dbReference>
<gene>
    <name evidence="1" type="ORF">MNBD_ACTINO01-1501</name>
</gene>
<evidence type="ECO:0000313" key="1">
    <source>
        <dbReference type="EMBL" id="VAW02106.1"/>
    </source>
</evidence>
<dbReference type="Gene3D" id="3.60.120.10">
    <property type="entry name" value="Anthranilate synthase"/>
    <property type="match status" value="1"/>
</dbReference>
<dbReference type="AlphaFoldDB" id="A0A3B0T596"/>
<protein>
    <submittedName>
        <fullName evidence="1">Uncharacterized protein</fullName>
    </submittedName>
</protein>
<dbReference type="SUPFAM" id="SSF56322">
    <property type="entry name" value="ADC synthase"/>
    <property type="match status" value="1"/>
</dbReference>
<sequence>MTRLRGDAGTIAGMQLVSRPQIDAIRRQLDARGGFRVARVDVSFDTFDFARTGADLVDRAVAYSTPSGERIAGLGTAWRATASGPDRFVALRDEREGAGHHDLVSFVGFAFSPEGPTTSTWEGYEASEVFIPRITLESIDGGTRLTVAVPDGERTEPTLELLASMRSPKWIAVDDTGDHSIESHPHVTEWASTVAKAVDVIRSGDLEKVVLARSVIVNSTEPVAILRVFR</sequence>
<proteinExistence type="predicted"/>
<dbReference type="InterPro" id="IPR005801">
    <property type="entry name" value="ADC_synthase"/>
</dbReference>
<feature type="non-terminal residue" evidence="1">
    <location>
        <position position="230"/>
    </location>
</feature>
<reference evidence="1" key="1">
    <citation type="submission" date="2018-06" db="EMBL/GenBank/DDBJ databases">
        <authorList>
            <person name="Zhirakovskaya E."/>
        </authorList>
    </citation>
    <scope>NUCLEOTIDE SEQUENCE</scope>
</reference>
<organism evidence="1">
    <name type="scientific">hydrothermal vent metagenome</name>
    <dbReference type="NCBI Taxonomy" id="652676"/>
    <lineage>
        <taxon>unclassified sequences</taxon>
        <taxon>metagenomes</taxon>
        <taxon>ecological metagenomes</taxon>
    </lineage>
</organism>
<name>A0A3B0T596_9ZZZZ</name>
<accession>A0A3B0T596</accession>